<sequence length="80" mass="9028">MHISGSSMKETKPCLYQTSFKEHRLAIISGIFGNCGAKYYLEICMELAEIITKSPTTKSKAKWARISVVISFTKQEKIKP</sequence>
<dbReference type="Proteomes" id="UP000027997">
    <property type="component" value="Unassembled WGS sequence"/>
</dbReference>
<keyword evidence="2" id="KW-1185">Reference proteome</keyword>
<evidence type="ECO:0000313" key="2">
    <source>
        <dbReference type="Proteomes" id="UP000027997"/>
    </source>
</evidence>
<protein>
    <submittedName>
        <fullName evidence="1">Uncharacterized protein</fullName>
    </submittedName>
</protein>
<accession>A0A081KEV3</accession>
<comment type="caution">
    <text evidence="1">The sequence shown here is derived from an EMBL/GenBank/DDBJ whole genome shotgun (WGS) entry which is preliminary data.</text>
</comment>
<proteinExistence type="predicted"/>
<organism evidence="1 2">
    <name type="scientific">Endozoicomonas elysicola</name>
    <dbReference type="NCBI Taxonomy" id="305900"/>
    <lineage>
        <taxon>Bacteria</taxon>
        <taxon>Pseudomonadati</taxon>
        <taxon>Pseudomonadota</taxon>
        <taxon>Gammaproteobacteria</taxon>
        <taxon>Oceanospirillales</taxon>
        <taxon>Endozoicomonadaceae</taxon>
        <taxon>Endozoicomonas</taxon>
    </lineage>
</organism>
<evidence type="ECO:0000313" key="1">
    <source>
        <dbReference type="EMBL" id="KEI72679.1"/>
    </source>
</evidence>
<gene>
    <name evidence="1" type="ORF">GV64_19860</name>
</gene>
<dbReference type="AlphaFoldDB" id="A0A081KEV3"/>
<name>A0A081KEV3_9GAMM</name>
<reference evidence="1 2" key="1">
    <citation type="submission" date="2014-06" db="EMBL/GenBank/DDBJ databases">
        <title>Whole Genome Sequences of Three Symbiotic Endozoicomonas Bacteria.</title>
        <authorList>
            <person name="Neave M.J."/>
            <person name="Apprill A."/>
            <person name="Voolstra C.R."/>
        </authorList>
    </citation>
    <scope>NUCLEOTIDE SEQUENCE [LARGE SCALE GENOMIC DNA]</scope>
    <source>
        <strain evidence="1 2">DSM 22380</strain>
    </source>
</reference>
<dbReference type="EMBL" id="JOJP01000001">
    <property type="protein sequence ID" value="KEI72679.1"/>
    <property type="molecule type" value="Genomic_DNA"/>
</dbReference>